<sequence length="134" mass="14933">MGINSVASPTDEVPTSVVSLEERNGHHSILNPNRNWESVFYASREPQTSETSKRRKGIRITESTNAITSVEQHDIKPGGLDEVPFSVEELEERNGHHSILNPNRNWESVFHSLQGTVSGGMNAPVEKRDKCLSK</sequence>
<name>A0AAV4NAZ5_CAEEX</name>
<accession>A0AAV4NAZ5</accession>
<proteinExistence type="predicted"/>
<dbReference type="AlphaFoldDB" id="A0AAV4NAZ5"/>
<reference evidence="1 2" key="1">
    <citation type="submission" date="2021-06" db="EMBL/GenBank/DDBJ databases">
        <title>Caerostris extrusa draft genome.</title>
        <authorList>
            <person name="Kono N."/>
            <person name="Arakawa K."/>
        </authorList>
    </citation>
    <scope>NUCLEOTIDE SEQUENCE [LARGE SCALE GENOMIC DNA]</scope>
</reference>
<protein>
    <submittedName>
        <fullName evidence="1">Uncharacterized protein</fullName>
    </submittedName>
</protein>
<organism evidence="1 2">
    <name type="scientific">Caerostris extrusa</name>
    <name type="common">Bark spider</name>
    <name type="synonym">Caerostris bankana</name>
    <dbReference type="NCBI Taxonomy" id="172846"/>
    <lineage>
        <taxon>Eukaryota</taxon>
        <taxon>Metazoa</taxon>
        <taxon>Ecdysozoa</taxon>
        <taxon>Arthropoda</taxon>
        <taxon>Chelicerata</taxon>
        <taxon>Arachnida</taxon>
        <taxon>Araneae</taxon>
        <taxon>Araneomorphae</taxon>
        <taxon>Entelegynae</taxon>
        <taxon>Araneoidea</taxon>
        <taxon>Araneidae</taxon>
        <taxon>Caerostris</taxon>
    </lineage>
</organism>
<evidence type="ECO:0000313" key="1">
    <source>
        <dbReference type="EMBL" id="GIX81857.1"/>
    </source>
</evidence>
<gene>
    <name evidence="1" type="ORF">CEXT_731791</name>
</gene>
<keyword evidence="2" id="KW-1185">Reference proteome</keyword>
<dbReference type="EMBL" id="BPLR01020721">
    <property type="protein sequence ID" value="GIX81857.1"/>
    <property type="molecule type" value="Genomic_DNA"/>
</dbReference>
<comment type="caution">
    <text evidence="1">The sequence shown here is derived from an EMBL/GenBank/DDBJ whole genome shotgun (WGS) entry which is preliminary data.</text>
</comment>
<evidence type="ECO:0000313" key="2">
    <source>
        <dbReference type="Proteomes" id="UP001054945"/>
    </source>
</evidence>
<dbReference type="Proteomes" id="UP001054945">
    <property type="component" value="Unassembled WGS sequence"/>
</dbReference>